<evidence type="ECO:0000313" key="2">
    <source>
        <dbReference type="Proteomes" id="UP000789920"/>
    </source>
</evidence>
<dbReference type="Proteomes" id="UP000789920">
    <property type="component" value="Unassembled WGS sequence"/>
</dbReference>
<accession>A0ACA9R3D5</accession>
<organism evidence="1 2">
    <name type="scientific">Racocetra persica</name>
    <dbReference type="NCBI Taxonomy" id="160502"/>
    <lineage>
        <taxon>Eukaryota</taxon>
        <taxon>Fungi</taxon>
        <taxon>Fungi incertae sedis</taxon>
        <taxon>Mucoromycota</taxon>
        <taxon>Glomeromycotina</taxon>
        <taxon>Glomeromycetes</taxon>
        <taxon>Diversisporales</taxon>
        <taxon>Gigasporaceae</taxon>
        <taxon>Racocetra</taxon>
    </lineage>
</organism>
<gene>
    <name evidence="1" type="ORF">RPERSI_LOCUS16877</name>
</gene>
<proteinExistence type="predicted"/>
<protein>
    <submittedName>
        <fullName evidence="1">8605_t:CDS:1</fullName>
    </submittedName>
</protein>
<comment type="caution">
    <text evidence="1">The sequence shown here is derived from an EMBL/GenBank/DDBJ whole genome shotgun (WGS) entry which is preliminary data.</text>
</comment>
<feature type="non-terminal residue" evidence="1">
    <location>
        <position position="1"/>
    </location>
</feature>
<sequence>QTQSLKIQTSLDSFFSYESITENEGSSSEEPDDDLIYEQYEALTEAFSSTTISRSLQILAKRKNIIPTYRKKSSES</sequence>
<reference evidence="1" key="1">
    <citation type="submission" date="2021-06" db="EMBL/GenBank/DDBJ databases">
        <authorList>
            <person name="Kallberg Y."/>
            <person name="Tangrot J."/>
            <person name="Rosling A."/>
        </authorList>
    </citation>
    <scope>NUCLEOTIDE SEQUENCE</scope>
    <source>
        <strain evidence="1">MA461A</strain>
    </source>
</reference>
<name>A0ACA9R3D5_9GLOM</name>
<dbReference type="EMBL" id="CAJVQC010042374">
    <property type="protein sequence ID" value="CAG8775154.1"/>
    <property type="molecule type" value="Genomic_DNA"/>
</dbReference>
<evidence type="ECO:0000313" key="1">
    <source>
        <dbReference type="EMBL" id="CAG8775154.1"/>
    </source>
</evidence>
<keyword evidence="2" id="KW-1185">Reference proteome</keyword>